<evidence type="ECO:0000256" key="2">
    <source>
        <dbReference type="ARBA" id="ARBA00022801"/>
    </source>
</evidence>
<evidence type="ECO:0000256" key="1">
    <source>
        <dbReference type="ARBA" id="ARBA00010702"/>
    </source>
</evidence>
<dbReference type="Gene3D" id="1.10.4080.10">
    <property type="entry name" value="ADP-ribosylation/Crystallin J1"/>
    <property type="match status" value="1"/>
</dbReference>
<dbReference type="SUPFAM" id="SSF101478">
    <property type="entry name" value="ADP-ribosylglycohydrolase"/>
    <property type="match status" value="1"/>
</dbReference>
<comment type="caution">
    <text evidence="4">The sequence shown here is derived from an EMBL/GenBank/DDBJ whole genome shotgun (WGS) entry which is preliminary data.</text>
</comment>
<dbReference type="InterPro" id="IPR050792">
    <property type="entry name" value="ADP-ribosylglycohydrolase"/>
</dbReference>
<feature type="compositionally biased region" description="Pro residues" evidence="3">
    <location>
        <begin position="1"/>
        <end position="54"/>
    </location>
</feature>
<protein>
    <submittedName>
        <fullName evidence="4">ADP-ribosylglycohydrolase family protein</fullName>
    </submittedName>
</protein>
<comment type="similarity">
    <text evidence="1">Belongs to the ADP-ribosylglycohydrolase family.</text>
</comment>
<dbReference type="PANTHER" id="PTHR16222:SF24">
    <property type="entry name" value="ADP-RIBOSYLHYDROLASE ARH3"/>
    <property type="match status" value="1"/>
</dbReference>
<feature type="region of interest" description="Disordered" evidence="3">
    <location>
        <begin position="1"/>
        <end position="57"/>
    </location>
</feature>
<reference evidence="4 5" key="1">
    <citation type="submission" date="2021-03" db="EMBL/GenBank/DDBJ databases">
        <title>Actinomadura violae sp. nov., isolated from lichen in Thailand.</title>
        <authorList>
            <person name="Kanchanasin P."/>
            <person name="Saeng-In P."/>
            <person name="Phongsopitanun W."/>
            <person name="Yuki M."/>
            <person name="Kudo T."/>
            <person name="Ohkuma M."/>
            <person name="Tanasupawat S."/>
        </authorList>
    </citation>
    <scope>NUCLEOTIDE SEQUENCE [LARGE SCALE GENOMIC DNA]</scope>
    <source>
        <strain evidence="4 5">LCR2-06</strain>
    </source>
</reference>
<dbReference type="InterPro" id="IPR036705">
    <property type="entry name" value="Ribosyl_crysJ1_sf"/>
</dbReference>
<proteinExistence type="inferred from homology"/>
<dbReference type="RefSeq" id="WP_208241035.1">
    <property type="nucleotide sequence ID" value="NZ_JAGEPF010000008.1"/>
</dbReference>
<dbReference type="EMBL" id="JAGEPF010000008">
    <property type="protein sequence ID" value="MBO2458833.1"/>
    <property type="molecule type" value="Genomic_DNA"/>
</dbReference>
<sequence>MPPPPEPPVPPPPPEPPVPPPPPGTPPPGWSPLPPLPPELLTSGPPPEPPPPPRFWGYADPERLHACLLGGAIGDALGAPVEGLALGQIRARHGRDGVTGFVDERFGRGAVTDDTQLAMFTAQALVESFFRARDRGIGGATMGMLQEAYLTWLTGQGERIPDQGIMGMYRIPWPHSAVMARRGPGRTTIAALHKAAARRRPGWPLGTTAEPINDSKGCAGVVRAAPCGFPPLRGAETAFNIGRDAAALTHGHPSGHLPAGVLAATVWVLLRGGDLPEALGIAREILERQGGHGETSAALDAAVELAERGGPPAPERVESLGAGWTGEEALAIGVYAALVPMPAEDAEGVENAAARRLLLAVNHSGDSDSTGSICGNLVGARYGAEALPARWRADVEVADGVRMLADSCADEFGPNPPKDAYGYPVRGR</sequence>
<keyword evidence="2" id="KW-0378">Hydrolase</keyword>
<gene>
    <name evidence="4" type="ORF">J4709_14735</name>
</gene>
<evidence type="ECO:0000313" key="5">
    <source>
        <dbReference type="Proteomes" id="UP000680206"/>
    </source>
</evidence>
<evidence type="ECO:0000313" key="4">
    <source>
        <dbReference type="EMBL" id="MBO2458833.1"/>
    </source>
</evidence>
<organism evidence="4 5">
    <name type="scientific">Actinomadura violacea</name>
    <dbReference type="NCBI Taxonomy" id="2819934"/>
    <lineage>
        <taxon>Bacteria</taxon>
        <taxon>Bacillati</taxon>
        <taxon>Actinomycetota</taxon>
        <taxon>Actinomycetes</taxon>
        <taxon>Streptosporangiales</taxon>
        <taxon>Thermomonosporaceae</taxon>
        <taxon>Actinomadura</taxon>
    </lineage>
</organism>
<dbReference type="PANTHER" id="PTHR16222">
    <property type="entry name" value="ADP-RIBOSYLGLYCOHYDROLASE"/>
    <property type="match status" value="1"/>
</dbReference>
<dbReference type="Pfam" id="PF03747">
    <property type="entry name" value="ADP_ribosyl_GH"/>
    <property type="match status" value="1"/>
</dbReference>
<name>A0ABS3RQ19_9ACTN</name>
<keyword evidence="5" id="KW-1185">Reference proteome</keyword>
<dbReference type="InterPro" id="IPR005502">
    <property type="entry name" value="Ribosyl_crysJ1"/>
</dbReference>
<accession>A0ABS3RQ19</accession>
<dbReference type="Proteomes" id="UP000680206">
    <property type="component" value="Unassembled WGS sequence"/>
</dbReference>
<evidence type="ECO:0000256" key="3">
    <source>
        <dbReference type="SAM" id="MobiDB-lite"/>
    </source>
</evidence>